<proteinExistence type="predicted"/>
<feature type="region of interest" description="Disordered" evidence="2">
    <location>
        <begin position="426"/>
        <end position="469"/>
    </location>
</feature>
<feature type="region of interest" description="Disordered" evidence="2">
    <location>
        <begin position="143"/>
        <end position="185"/>
    </location>
</feature>
<accession>A0A9P8J9A2</accession>
<evidence type="ECO:0000313" key="4">
    <source>
        <dbReference type="Proteomes" id="UP000779574"/>
    </source>
</evidence>
<reference evidence="3" key="2">
    <citation type="submission" date="2021-08" db="EMBL/GenBank/DDBJ databases">
        <authorList>
            <person name="Gostincar C."/>
            <person name="Sun X."/>
            <person name="Song Z."/>
            <person name="Gunde-Cimerman N."/>
        </authorList>
    </citation>
    <scope>NUCLEOTIDE SEQUENCE</scope>
    <source>
        <strain evidence="3">EXF-9911</strain>
    </source>
</reference>
<feature type="compositionally biased region" description="Polar residues" evidence="2">
    <location>
        <begin position="102"/>
        <end position="123"/>
    </location>
</feature>
<feature type="non-terminal residue" evidence="3">
    <location>
        <position position="486"/>
    </location>
</feature>
<protein>
    <submittedName>
        <fullName evidence="3">Uncharacterized protein</fullName>
    </submittedName>
</protein>
<feature type="compositionally biased region" description="Polar residues" evidence="2">
    <location>
        <begin position="12"/>
        <end position="35"/>
    </location>
</feature>
<comment type="caution">
    <text evidence="3">The sequence shown here is derived from an EMBL/GenBank/DDBJ whole genome shotgun (WGS) entry which is preliminary data.</text>
</comment>
<sequence>MRLPRAKMANDMNAQAASQTEQDTGKRNQQLTNATDMMSELSSMLPDSEDANYMMKAPSRDLPNLPTLPSLPTSISPAFYTTPTITRALQQMPAAMPVSPPTFWSFSDSPNPDQDTPESDYNTAKSFRDNQIAKLSSNDAFTCEIPHQKSSKDPNYTAGPSLRAHEESSDLEEQATIRQQKEKDAGARVISTGMFQAGSLVSDPRLMSKMLELQEAQLERKDRELAAAQKSNTQLRTRLSDMEDELARVQAKVKQKNIYISACDKKIDALQKKIALLTRPYTGPTVEKIRTDTEINVNAESQLHKPTSKPKTISIPPAQPSGEARLKGVSYEAPSEERKASSIRACEQSLRRQAELEGRYMLSARSEKRRRVAKGYLWGDQEPSKNNGELREELIQARAANNFKPGHVSVCPEVSEGALGIVSQQEISETATSHSEADRVKDTEGEGHEDTGQRANSLLSQKSSYSSDWENVEGIDLEKEWPYAWW</sequence>
<evidence type="ECO:0000256" key="2">
    <source>
        <dbReference type="SAM" id="MobiDB-lite"/>
    </source>
</evidence>
<dbReference type="EMBL" id="JAHFXF010000226">
    <property type="protein sequence ID" value="KAG9692524.1"/>
    <property type="molecule type" value="Genomic_DNA"/>
</dbReference>
<dbReference type="OrthoDB" id="3937653at2759"/>
<feature type="compositionally biased region" description="Basic and acidic residues" evidence="2">
    <location>
        <begin position="435"/>
        <end position="452"/>
    </location>
</feature>
<organism evidence="3 4">
    <name type="scientific">Aureobasidium melanogenum</name>
    <name type="common">Aureobasidium pullulans var. melanogenum</name>
    <dbReference type="NCBI Taxonomy" id="46634"/>
    <lineage>
        <taxon>Eukaryota</taxon>
        <taxon>Fungi</taxon>
        <taxon>Dikarya</taxon>
        <taxon>Ascomycota</taxon>
        <taxon>Pezizomycotina</taxon>
        <taxon>Dothideomycetes</taxon>
        <taxon>Dothideomycetidae</taxon>
        <taxon>Dothideales</taxon>
        <taxon>Saccotheciaceae</taxon>
        <taxon>Aureobasidium</taxon>
    </lineage>
</organism>
<feature type="region of interest" description="Disordered" evidence="2">
    <location>
        <begin position="1"/>
        <end position="35"/>
    </location>
</feature>
<dbReference type="Proteomes" id="UP000779574">
    <property type="component" value="Unassembled WGS sequence"/>
</dbReference>
<feature type="coiled-coil region" evidence="1">
    <location>
        <begin position="211"/>
        <end position="252"/>
    </location>
</feature>
<evidence type="ECO:0000313" key="3">
    <source>
        <dbReference type="EMBL" id="KAG9692524.1"/>
    </source>
</evidence>
<feature type="region of interest" description="Disordered" evidence="2">
    <location>
        <begin position="100"/>
        <end position="123"/>
    </location>
</feature>
<reference evidence="3" key="1">
    <citation type="journal article" date="2021" name="J Fungi (Basel)">
        <title>Virulence traits and population genomics of the black yeast Aureobasidium melanogenum.</title>
        <authorList>
            <person name="Cernosa A."/>
            <person name="Sun X."/>
            <person name="Gostincar C."/>
            <person name="Fang C."/>
            <person name="Gunde-Cimerman N."/>
            <person name="Song Z."/>
        </authorList>
    </citation>
    <scope>NUCLEOTIDE SEQUENCE</scope>
    <source>
        <strain evidence="3">EXF-9911</strain>
    </source>
</reference>
<gene>
    <name evidence="3" type="ORF">KCU76_g6639</name>
</gene>
<feature type="compositionally biased region" description="Low complexity" evidence="2">
    <location>
        <begin position="457"/>
        <end position="467"/>
    </location>
</feature>
<feature type="region of interest" description="Disordered" evidence="2">
    <location>
        <begin position="303"/>
        <end position="325"/>
    </location>
</feature>
<evidence type="ECO:0000256" key="1">
    <source>
        <dbReference type="SAM" id="Coils"/>
    </source>
</evidence>
<name>A0A9P8J9A2_AURME</name>
<dbReference type="AlphaFoldDB" id="A0A9P8J9A2"/>
<keyword evidence="1" id="KW-0175">Coiled coil</keyword>